<dbReference type="AlphaFoldDB" id="A0A6P2CAC2"/>
<evidence type="ECO:0000313" key="1">
    <source>
        <dbReference type="EMBL" id="TXG89707.1"/>
    </source>
</evidence>
<dbReference type="RefSeq" id="WP_010840158.1">
    <property type="nucleotide sequence ID" value="NZ_QRCM01000001.1"/>
</dbReference>
<sequence length="147" mass="16294">MGNGRNAWDCSRIESLITDYITGFSLSHMTVAPQDDPEWVACMWMNENSTRWIWGGVYPDEIGENGVIDVREGRKYDDDIPPDYVVVDTERLRAIGAAAVTRDDSEPTAVPGGLADIFVHTPTTRFTIGTNGLDWATEIGTRLAEND</sequence>
<reference evidence="1 2" key="1">
    <citation type="submission" date="2018-07" db="EMBL/GenBank/DDBJ databases">
        <title>Genome sequence of Rhodococcus rhodnii ATCC 35071 from Rhodnius prolixus.</title>
        <authorList>
            <person name="Patel V."/>
            <person name="Vogel K.J."/>
        </authorList>
    </citation>
    <scope>NUCLEOTIDE SEQUENCE [LARGE SCALE GENOMIC DNA]</scope>
    <source>
        <strain evidence="1 2">ATCC 35071</strain>
    </source>
</reference>
<gene>
    <name evidence="1" type="ORF">DW322_05095</name>
</gene>
<dbReference type="EMBL" id="QRCM01000001">
    <property type="protein sequence ID" value="TXG89707.1"/>
    <property type="molecule type" value="Genomic_DNA"/>
</dbReference>
<comment type="caution">
    <text evidence="1">The sequence shown here is derived from an EMBL/GenBank/DDBJ whole genome shotgun (WGS) entry which is preliminary data.</text>
</comment>
<protein>
    <submittedName>
        <fullName evidence="1">Uncharacterized protein</fullName>
    </submittedName>
</protein>
<dbReference type="Proteomes" id="UP000471120">
    <property type="component" value="Unassembled WGS sequence"/>
</dbReference>
<organism evidence="1 2">
    <name type="scientific">Rhodococcus rhodnii</name>
    <dbReference type="NCBI Taxonomy" id="38312"/>
    <lineage>
        <taxon>Bacteria</taxon>
        <taxon>Bacillati</taxon>
        <taxon>Actinomycetota</taxon>
        <taxon>Actinomycetes</taxon>
        <taxon>Mycobacteriales</taxon>
        <taxon>Nocardiaceae</taxon>
        <taxon>Rhodococcus</taxon>
    </lineage>
</organism>
<evidence type="ECO:0000313" key="2">
    <source>
        <dbReference type="Proteomes" id="UP000471120"/>
    </source>
</evidence>
<accession>A0A6P2CAC2</accession>
<proteinExistence type="predicted"/>
<name>A0A6P2CAC2_9NOCA</name>